<dbReference type="OrthoDB" id="270284at2759"/>
<sequence length="151" mass="17887">MAKPRRKILHPSSRKAKQELSKKHHAIKVTKRKRMRRSKDELKRAKMMWFRENIPQHRTSLTVDDLRALTSRYLRRYELDSKEEEKEAENCSISMTIDMANELIKQEAQEFATTGLLVPDLTSKQKLSRFTNWNGEVERMVSIPLIHVKKV</sequence>
<gene>
    <name evidence="3" type="ORF">TASK_LOCUS6550</name>
</gene>
<protein>
    <submittedName>
        <fullName evidence="5">Ribosome biogenesis protein</fullName>
    </submittedName>
</protein>
<dbReference type="Pfam" id="PF11176">
    <property type="entry name" value="Tma16"/>
    <property type="match status" value="1"/>
</dbReference>
<reference evidence="3 4" key="2">
    <citation type="submission" date="2018-11" db="EMBL/GenBank/DDBJ databases">
        <authorList>
            <consortium name="Pathogen Informatics"/>
        </authorList>
    </citation>
    <scope>NUCLEOTIDE SEQUENCE [LARGE SCALE GENOMIC DNA]</scope>
</reference>
<dbReference type="InterPro" id="IPR021346">
    <property type="entry name" value="Tma16"/>
</dbReference>
<evidence type="ECO:0000256" key="2">
    <source>
        <dbReference type="SAM" id="MobiDB-lite"/>
    </source>
</evidence>
<evidence type="ECO:0000313" key="5">
    <source>
        <dbReference type="WBParaSite" id="TASK_0000654901-mRNA-1"/>
    </source>
</evidence>
<dbReference type="Gene3D" id="1.20.1440.170">
    <property type="entry name" value="Translation machinery-associated protein 16-like"/>
    <property type="match status" value="1"/>
</dbReference>
<evidence type="ECO:0000313" key="4">
    <source>
        <dbReference type="Proteomes" id="UP000282613"/>
    </source>
</evidence>
<comment type="similarity">
    <text evidence="1">Belongs to the TMA16 family.</text>
</comment>
<evidence type="ECO:0000256" key="1">
    <source>
        <dbReference type="ARBA" id="ARBA00034127"/>
    </source>
</evidence>
<feature type="compositionally biased region" description="Basic residues" evidence="2">
    <location>
        <begin position="22"/>
        <end position="37"/>
    </location>
</feature>
<dbReference type="GO" id="GO:0005634">
    <property type="term" value="C:nucleus"/>
    <property type="evidence" value="ECO:0007669"/>
    <property type="project" value="TreeGrafter"/>
</dbReference>
<dbReference type="Proteomes" id="UP000282613">
    <property type="component" value="Unassembled WGS sequence"/>
</dbReference>
<organism evidence="5">
    <name type="scientific">Taenia asiatica</name>
    <name type="common">Asian tapeworm</name>
    <dbReference type="NCBI Taxonomy" id="60517"/>
    <lineage>
        <taxon>Eukaryota</taxon>
        <taxon>Metazoa</taxon>
        <taxon>Spiralia</taxon>
        <taxon>Lophotrochozoa</taxon>
        <taxon>Platyhelminthes</taxon>
        <taxon>Cestoda</taxon>
        <taxon>Eucestoda</taxon>
        <taxon>Cyclophyllidea</taxon>
        <taxon>Taeniidae</taxon>
        <taxon>Taenia</taxon>
    </lineage>
</organism>
<accession>A0A0R3W881</accession>
<dbReference type="WBParaSite" id="TASK_0000654901-mRNA-1">
    <property type="protein sequence ID" value="TASK_0000654901-mRNA-1"/>
    <property type="gene ID" value="TASK_0000654901"/>
</dbReference>
<reference evidence="5" key="1">
    <citation type="submission" date="2017-02" db="UniProtKB">
        <authorList>
            <consortium name="WormBaseParasite"/>
        </authorList>
    </citation>
    <scope>IDENTIFICATION</scope>
</reference>
<dbReference type="EMBL" id="UYRS01018512">
    <property type="protein sequence ID" value="VDK36929.1"/>
    <property type="molecule type" value="Genomic_DNA"/>
</dbReference>
<dbReference type="PANTHER" id="PTHR13349">
    <property type="entry name" value="TRANSLATION MACHINERY-ASSOCIATED PROTEIN 16"/>
    <property type="match status" value="1"/>
</dbReference>
<dbReference type="STRING" id="60517.A0A0R3W881"/>
<evidence type="ECO:0000313" key="3">
    <source>
        <dbReference type="EMBL" id="VDK36929.1"/>
    </source>
</evidence>
<name>A0A0R3W881_TAEAS</name>
<keyword evidence="4" id="KW-1185">Reference proteome</keyword>
<feature type="compositionally biased region" description="Basic residues" evidence="2">
    <location>
        <begin position="1"/>
        <end position="15"/>
    </location>
</feature>
<dbReference type="AlphaFoldDB" id="A0A0R3W881"/>
<dbReference type="PANTHER" id="PTHR13349:SF2">
    <property type="entry name" value="TRANSLATION MACHINERY-ASSOCIATED PROTEIN 16"/>
    <property type="match status" value="1"/>
</dbReference>
<feature type="region of interest" description="Disordered" evidence="2">
    <location>
        <begin position="1"/>
        <end position="37"/>
    </location>
</feature>
<dbReference type="InterPro" id="IPR038356">
    <property type="entry name" value="Tma16_sf"/>
</dbReference>
<proteinExistence type="inferred from homology"/>